<evidence type="ECO:0000313" key="4">
    <source>
        <dbReference type="Proteomes" id="UP000244450"/>
    </source>
</evidence>
<keyword evidence="1" id="KW-0732">Signal</keyword>
<dbReference type="Proteomes" id="UP000244450">
    <property type="component" value="Unassembled WGS sequence"/>
</dbReference>
<evidence type="ECO:0000259" key="2">
    <source>
        <dbReference type="Pfam" id="PF12849"/>
    </source>
</evidence>
<protein>
    <submittedName>
        <fullName evidence="3">Phosphate ABC transporter substrate-binding protein, PhoT family</fullName>
    </submittedName>
</protein>
<dbReference type="Pfam" id="PF12849">
    <property type="entry name" value="PBP_like_2"/>
    <property type="match status" value="1"/>
</dbReference>
<keyword evidence="4" id="KW-1185">Reference proteome</keyword>
<evidence type="ECO:0000313" key="3">
    <source>
        <dbReference type="EMBL" id="PUZ29171.1"/>
    </source>
</evidence>
<organism evidence="3 4">
    <name type="scientific">Chitinophaga parva</name>
    <dbReference type="NCBI Taxonomy" id="2169414"/>
    <lineage>
        <taxon>Bacteria</taxon>
        <taxon>Pseudomonadati</taxon>
        <taxon>Bacteroidota</taxon>
        <taxon>Chitinophagia</taxon>
        <taxon>Chitinophagales</taxon>
        <taxon>Chitinophagaceae</taxon>
        <taxon>Chitinophaga</taxon>
    </lineage>
</organism>
<gene>
    <name evidence="3" type="ORF">DCC81_06825</name>
</gene>
<dbReference type="Gene3D" id="3.40.190.10">
    <property type="entry name" value="Periplasmic binding protein-like II"/>
    <property type="match status" value="2"/>
</dbReference>
<sequence length="320" mass="36015">MENDKKIATSRYTLMRAFMKQQFKHVALALGLTTSIAACHSGPTSTFTDTETSGTIHISVDETYKPLIDSEIRVFESLYPKAHIIADYKPEQDCFADLLADSTRMIIVTRELSEKETQFIKDQKDHIVPSGLRLAWDAVALVVNKQAKDSIFNMDQLHDIMSGKDSSWQLVFDNEKSSTVRYIRDSINQGKPLPAGTMAAKTNPEVIDYVVKNKKAMGLIGVSWISDTADSTSIDFTNRVNVVKLRADGYTEYVQPYQYYIGTGAYPLKRSLWYNLKEPHQGLGTGFATFLGSQEGQLLIGRFKLFPARMNILFKTVNLK</sequence>
<comment type="caution">
    <text evidence="3">The sequence shown here is derived from an EMBL/GenBank/DDBJ whole genome shotgun (WGS) entry which is preliminary data.</text>
</comment>
<feature type="domain" description="PBP" evidence="2">
    <location>
        <begin position="48"/>
        <end position="294"/>
    </location>
</feature>
<dbReference type="AlphaFoldDB" id="A0A2T7BNH0"/>
<reference evidence="3 4" key="1">
    <citation type="submission" date="2018-04" db="EMBL/GenBank/DDBJ databases">
        <title>Chitinophaga fuyangensis sp. nov., isolated from soil in a chemical factory.</title>
        <authorList>
            <person name="Chen K."/>
        </authorList>
    </citation>
    <scope>NUCLEOTIDE SEQUENCE [LARGE SCALE GENOMIC DNA]</scope>
    <source>
        <strain evidence="3 4">LY-1</strain>
    </source>
</reference>
<dbReference type="PANTHER" id="PTHR30570:SF1">
    <property type="entry name" value="PHOSPHATE-BINDING PROTEIN PSTS"/>
    <property type="match status" value="1"/>
</dbReference>
<dbReference type="PANTHER" id="PTHR30570">
    <property type="entry name" value="PERIPLASMIC PHOSPHATE BINDING COMPONENT OF PHOSPHATE ABC TRANSPORTER"/>
    <property type="match status" value="1"/>
</dbReference>
<dbReference type="InterPro" id="IPR050811">
    <property type="entry name" value="Phosphate_ABC_transporter"/>
</dbReference>
<dbReference type="InterPro" id="IPR024370">
    <property type="entry name" value="PBP_domain"/>
</dbReference>
<evidence type="ECO:0000256" key="1">
    <source>
        <dbReference type="ARBA" id="ARBA00022729"/>
    </source>
</evidence>
<dbReference type="OrthoDB" id="1450880at2"/>
<dbReference type="SUPFAM" id="SSF53850">
    <property type="entry name" value="Periplasmic binding protein-like II"/>
    <property type="match status" value="1"/>
</dbReference>
<accession>A0A2T7BNH0</accession>
<proteinExistence type="predicted"/>
<name>A0A2T7BNH0_9BACT</name>
<dbReference type="EMBL" id="QCYK01000001">
    <property type="protein sequence ID" value="PUZ29171.1"/>
    <property type="molecule type" value="Genomic_DNA"/>
</dbReference>